<evidence type="ECO:0000256" key="5">
    <source>
        <dbReference type="SAM" id="MobiDB-lite"/>
    </source>
</evidence>
<dbReference type="OrthoDB" id="531446at2"/>
<dbReference type="GO" id="GO:0003677">
    <property type="term" value="F:DNA binding"/>
    <property type="evidence" value="ECO:0007669"/>
    <property type="project" value="UniProtKB-KW"/>
</dbReference>
<sequence length="107" mass="11467">MKRDAAKPPAQWDRHSIKAEIHRRGMSLSGIARDAGLPESACRLALMGMNRKGADAIAAALGIPFDTLFPADMFVRSRSSHAKPNPKGTATSRQKRKVAAASERASA</sequence>
<feature type="region of interest" description="Disordered" evidence="5">
    <location>
        <begin position="77"/>
        <end position="107"/>
    </location>
</feature>
<comment type="similarity">
    <text evidence="1">Belongs to the ner transcriptional regulatory family.</text>
</comment>
<dbReference type="Pfam" id="PF13693">
    <property type="entry name" value="HTH_35"/>
    <property type="match status" value="1"/>
</dbReference>
<dbReference type="InterPro" id="IPR010982">
    <property type="entry name" value="Lambda_DNA-bd_dom_sf"/>
</dbReference>
<organism evidence="7 8">
    <name type="scientific">Jiella endophytica</name>
    <dbReference type="NCBI Taxonomy" id="2558362"/>
    <lineage>
        <taxon>Bacteria</taxon>
        <taxon>Pseudomonadati</taxon>
        <taxon>Pseudomonadota</taxon>
        <taxon>Alphaproteobacteria</taxon>
        <taxon>Hyphomicrobiales</taxon>
        <taxon>Aurantimonadaceae</taxon>
        <taxon>Jiella</taxon>
    </lineage>
</organism>
<name>A0A4Y8RFW1_9HYPH</name>
<keyword evidence="2" id="KW-0805">Transcription regulation</keyword>
<protein>
    <recommendedName>
        <fullName evidence="6">Ner winged helix-turn-helix DNA-binding domain-containing protein</fullName>
    </recommendedName>
</protein>
<keyword evidence="4" id="KW-0804">Transcription</keyword>
<dbReference type="RefSeq" id="WP_134763156.1">
    <property type="nucleotide sequence ID" value="NZ_SOZD01000005.1"/>
</dbReference>
<feature type="domain" description="Ner winged helix-turn-helix DNA-binding" evidence="6">
    <location>
        <begin position="12"/>
        <end position="71"/>
    </location>
</feature>
<evidence type="ECO:0000313" key="7">
    <source>
        <dbReference type="EMBL" id="TFF20507.1"/>
    </source>
</evidence>
<dbReference type="Gene3D" id="1.10.260.40">
    <property type="entry name" value="lambda repressor-like DNA-binding domains"/>
    <property type="match status" value="1"/>
</dbReference>
<dbReference type="InterPro" id="IPR038722">
    <property type="entry name" value="Ner_HTH_dom"/>
</dbReference>
<gene>
    <name evidence="7" type="ORF">E3C22_16490</name>
</gene>
<reference evidence="7 8" key="1">
    <citation type="submission" date="2019-03" db="EMBL/GenBank/DDBJ databases">
        <title>Jiella endophytica sp. nov., a novel endophytic bacterium isolated from root of Ficus microcarpa Linn. f.</title>
        <authorList>
            <person name="Tuo L."/>
        </authorList>
    </citation>
    <scope>NUCLEOTIDE SEQUENCE [LARGE SCALE GENOMIC DNA]</scope>
    <source>
        <strain evidence="7 8">CBS5Q-3</strain>
    </source>
</reference>
<dbReference type="Proteomes" id="UP000298179">
    <property type="component" value="Unassembled WGS sequence"/>
</dbReference>
<dbReference type="SUPFAM" id="SSF47413">
    <property type="entry name" value="lambda repressor-like DNA-binding domains"/>
    <property type="match status" value="1"/>
</dbReference>
<keyword evidence="8" id="KW-1185">Reference proteome</keyword>
<evidence type="ECO:0000256" key="2">
    <source>
        <dbReference type="ARBA" id="ARBA00023015"/>
    </source>
</evidence>
<evidence type="ECO:0000313" key="8">
    <source>
        <dbReference type="Proteomes" id="UP000298179"/>
    </source>
</evidence>
<evidence type="ECO:0000256" key="3">
    <source>
        <dbReference type="ARBA" id="ARBA00023125"/>
    </source>
</evidence>
<comment type="caution">
    <text evidence="7">The sequence shown here is derived from an EMBL/GenBank/DDBJ whole genome shotgun (WGS) entry which is preliminary data.</text>
</comment>
<proteinExistence type="inferred from homology"/>
<dbReference type="EMBL" id="SOZD01000005">
    <property type="protein sequence ID" value="TFF20507.1"/>
    <property type="molecule type" value="Genomic_DNA"/>
</dbReference>
<keyword evidence="3" id="KW-0238">DNA-binding</keyword>
<evidence type="ECO:0000256" key="4">
    <source>
        <dbReference type="ARBA" id="ARBA00023163"/>
    </source>
</evidence>
<evidence type="ECO:0000259" key="6">
    <source>
        <dbReference type="Pfam" id="PF13693"/>
    </source>
</evidence>
<evidence type="ECO:0000256" key="1">
    <source>
        <dbReference type="ARBA" id="ARBA00006157"/>
    </source>
</evidence>
<dbReference type="AlphaFoldDB" id="A0A4Y8RFW1"/>
<accession>A0A4Y8RFW1</accession>